<evidence type="ECO:0000313" key="1">
    <source>
        <dbReference type="EMBL" id="AUO00064.1"/>
    </source>
</evidence>
<name>A0A2K9NX12_BACTC</name>
<dbReference type="Proteomes" id="UP000235584">
    <property type="component" value="Chromosome"/>
</dbReference>
<accession>A0A2K9NX12</accession>
<proteinExistence type="predicted"/>
<dbReference type="EMBL" id="CP025704">
    <property type="protein sequence ID" value="AUO00064.1"/>
    <property type="molecule type" value="Genomic_DNA"/>
</dbReference>
<sequence length="165" mass="19226">MSNDDTLISKLISETYTEAPDKDQPNAVVDLRNYFERKLNEVDFNSLSDYLIQHDLRMSELTFQSGSKCYRLVYNKSVLDFPSNWSIFKDIKSEDVVYVDQSLDQDFLLDIFSELTGIQSNLALVKEDSGVKLIYLPEEVSRDHVKWFRGFFEKKNLEKSQEEAA</sequence>
<dbReference type="RefSeq" id="WP_102245351.1">
    <property type="nucleotide sequence ID" value="NZ_CP025704.1"/>
</dbReference>
<organism evidence="1 2">
    <name type="scientific">Bacteriovorax stolpii</name>
    <name type="common">Bdellovibrio stolpii</name>
    <dbReference type="NCBI Taxonomy" id="960"/>
    <lineage>
        <taxon>Bacteria</taxon>
        <taxon>Pseudomonadati</taxon>
        <taxon>Bdellovibrionota</taxon>
        <taxon>Bacteriovoracia</taxon>
        <taxon>Bacteriovoracales</taxon>
        <taxon>Bacteriovoracaceae</taxon>
        <taxon>Bacteriovorax</taxon>
    </lineage>
</organism>
<protein>
    <submittedName>
        <fullName evidence="1">Uncharacterized protein</fullName>
    </submittedName>
</protein>
<dbReference type="KEGG" id="bsto:C0V70_18525"/>
<dbReference type="AlphaFoldDB" id="A0A2K9NX12"/>
<gene>
    <name evidence="1" type="ORF">C0V70_18525</name>
</gene>
<reference evidence="1 2" key="1">
    <citation type="submission" date="2018-01" db="EMBL/GenBank/DDBJ databases">
        <title>Complete genome sequence of Bacteriovorax stolpii DSM12778.</title>
        <authorList>
            <person name="Tang B."/>
            <person name="Chang J."/>
        </authorList>
    </citation>
    <scope>NUCLEOTIDE SEQUENCE [LARGE SCALE GENOMIC DNA]</scope>
    <source>
        <strain evidence="1 2">DSM 12778</strain>
    </source>
</reference>
<evidence type="ECO:0000313" key="2">
    <source>
        <dbReference type="Proteomes" id="UP000235584"/>
    </source>
</evidence>
<keyword evidence="2" id="KW-1185">Reference proteome</keyword>
<dbReference type="OrthoDB" id="10017423at2"/>